<evidence type="ECO:0000313" key="6">
    <source>
        <dbReference type="EMBL" id="MCP2258045.1"/>
    </source>
</evidence>
<protein>
    <submittedName>
        <fullName evidence="6">Peptide/nickel transport system ATP-binding protein</fullName>
    </submittedName>
</protein>
<dbReference type="InterPro" id="IPR027417">
    <property type="entry name" value="P-loop_NTPase"/>
</dbReference>
<evidence type="ECO:0000313" key="7">
    <source>
        <dbReference type="Proteomes" id="UP001205311"/>
    </source>
</evidence>
<keyword evidence="3" id="KW-0547">Nucleotide-binding</keyword>
<evidence type="ECO:0000256" key="4">
    <source>
        <dbReference type="ARBA" id="ARBA00022840"/>
    </source>
</evidence>
<dbReference type="InterPro" id="IPR003439">
    <property type="entry name" value="ABC_transporter-like_ATP-bd"/>
</dbReference>
<dbReference type="SMART" id="SM00382">
    <property type="entry name" value="AAA"/>
    <property type="match status" value="1"/>
</dbReference>
<keyword evidence="7" id="KW-1185">Reference proteome</keyword>
<reference evidence="6 7" key="1">
    <citation type="submission" date="2022-06" db="EMBL/GenBank/DDBJ databases">
        <title>Genomic Encyclopedia of Archaeal and Bacterial Type Strains, Phase II (KMG-II): from individual species to whole genera.</title>
        <authorList>
            <person name="Goeker M."/>
        </authorList>
    </citation>
    <scope>NUCLEOTIDE SEQUENCE [LARGE SCALE GENOMIC DNA]</scope>
    <source>
        <strain evidence="6 7">DSM 40477</strain>
    </source>
</reference>
<feature type="domain" description="ABC transporter" evidence="5">
    <location>
        <begin position="31"/>
        <end position="272"/>
    </location>
</feature>
<dbReference type="Pfam" id="PF00005">
    <property type="entry name" value="ABC_tran"/>
    <property type="match status" value="1"/>
</dbReference>
<dbReference type="Pfam" id="PF08352">
    <property type="entry name" value="oligo_HPY"/>
    <property type="match status" value="1"/>
</dbReference>
<keyword evidence="2" id="KW-0813">Transport</keyword>
<dbReference type="PROSITE" id="PS00211">
    <property type="entry name" value="ABC_TRANSPORTER_1"/>
    <property type="match status" value="1"/>
</dbReference>
<evidence type="ECO:0000256" key="1">
    <source>
        <dbReference type="ARBA" id="ARBA00005417"/>
    </source>
</evidence>
<dbReference type="InterPro" id="IPR017871">
    <property type="entry name" value="ABC_transporter-like_CS"/>
</dbReference>
<dbReference type="EMBL" id="JAMTCP010000006">
    <property type="protein sequence ID" value="MCP2258045.1"/>
    <property type="molecule type" value="Genomic_DNA"/>
</dbReference>
<dbReference type="GO" id="GO:0005524">
    <property type="term" value="F:ATP binding"/>
    <property type="evidence" value="ECO:0007669"/>
    <property type="project" value="UniProtKB-KW"/>
</dbReference>
<organism evidence="6 7">
    <name type="scientific">Streptoalloteichus tenebrarius (strain ATCC 17920 / DSM 40477 / JCM 4838 / CBS 697.72 / NBRC 16177 / NCIMB 11028 / NRRL B-12390 / A12253. 1 / ISP 5477)</name>
    <name type="common">Streptomyces tenebrarius</name>
    <dbReference type="NCBI Taxonomy" id="1933"/>
    <lineage>
        <taxon>Bacteria</taxon>
        <taxon>Bacillati</taxon>
        <taxon>Actinomycetota</taxon>
        <taxon>Actinomycetes</taxon>
        <taxon>Pseudonocardiales</taxon>
        <taxon>Pseudonocardiaceae</taxon>
        <taxon>Streptoalloteichus</taxon>
    </lineage>
</organism>
<proteinExistence type="inferred from homology"/>
<evidence type="ECO:0000259" key="5">
    <source>
        <dbReference type="PROSITE" id="PS50893"/>
    </source>
</evidence>
<comment type="caution">
    <text evidence="6">The sequence shown here is derived from an EMBL/GenBank/DDBJ whole genome shotgun (WGS) entry which is preliminary data.</text>
</comment>
<dbReference type="CDD" id="cd03257">
    <property type="entry name" value="ABC_NikE_OppD_transporters"/>
    <property type="match status" value="1"/>
</dbReference>
<sequence length="382" mass="41740">MTSGVDSTTQKSTSDSDVLVAVDGLAVHFPIRRGIVLDRTVGHVYAVDGVDLDIRRGETYGLVGESGCGKSTLGRAMLRLVEPTGGRVVFDGVDLSTLRGESLRRMRRRMQMVFQDPLSSLDPRQSVESILVEGLRAHGLDQGRETTGRRLRELLTSVGLPTTALRKYPHEFSGGQRQRIGIARALTVEPDLVVADEPVSALDVSVQAQVINLLADLQRELGLTYLVIAHDLAVVRHISDRVGVMYLGGIVEEAGSNELYAQPLHPYTRALLSAVPVPDPLLEDRRERILLTGDLPSPAAPPSGCRFHTRCPWRQPERCDTERPALREVAGGHRVACHWAEEIRDGRIQPHEVRPELVEEDGLLSPDTALTGPASVTEVLGP</sequence>
<evidence type="ECO:0000256" key="3">
    <source>
        <dbReference type="ARBA" id="ARBA00022741"/>
    </source>
</evidence>
<dbReference type="InterPro" id="IPR050319">
    <property type="entry name" value="ABC_transp_ATP-bind"/>
</dbReference>
<dbReference type="NCBIfam" id="TIGR01727">
    <property type="entry name" value="oligo_HPY"/>
    <property type="match status" value="1"/>
</dbReference>
<name>A0ABT1HRA1_STRSD</name>
<gene>
    <name evidence="6" type="ORF">LX15_001732</name>
</gene>
<dbReference type="PANTHER" id="PTHR43776">
    <property type="entry name" value="TRANSPORT ATP-BINDING PROTEIN"/>
    <property type="match status" value="1"/>
</dbReference>
<dbReference type="Gene3D" id="3.40.50.300">
    <property type="entry name" value="P-loop containing nucleotide triphosphate hydrolases"/>
    <property type="match status" value="1"/>
</dbReference>
<dbReference type="SUPFAM" id="SSF52540">
    <property type="entry name" value="P-loop containing nucleoside triphosphate hydrolases"/>
    <property type="match status" value="1"/>
</dbReference>
<dbReference type="PROSITE" id="PS50893">
    <property type="entry name" value="ABC_TRANSPORTER_2"/>
    <property type="match status" value="1"/>
</dbReference>
<dbReference type="PANTHER" id="PTHR43776:SF7">
    <property type="entry name" value="D,D-DIPEPTIDE TRANSPORT ATP-BINDING PROTEIN DDPF-RELATED"/>
    <property type="match status" value="1"/>
</dbReference>
<dbReference type="InterPro" id="IPR003593">
    <property type="entry name" value="AAA+_ATPase"/>
</dbReference>
<accession>A0ABT1HRA1</accession>
<dbReference type="InterPro" id="IPR013563">
    <property type="entry name" value="Oligopep_ABC_C"/>
</dbReference>
<comment type="similarity">
    <text evidence="1">Belongs to the ABC transporter superfamily.</text>
</comment>
<dbReference type="Proteomes" id="UP001205311">
    <property type="component" value="Unassembled WGS sequence"/>
</dbReference>
<evidence type="ECO:0000256" key="2">
    <source>
        <dbReference type="ARBA" id="ARBA00022448"/>
    </source>
</evidence>
<keyword evidence="4 6" id="KW-0067">ATP-binding</keyword>